<dbReference type="RefSeq" id="WP_070124141.1">
    <property type="nucleotide sequence ID" value="NZ_MDHN01000010.1"/>
</dbReference>
<dbReference type="STRING" id="1656094.BFC18_06505"/>
<evidence type="ECO:0000313" key="1">
    <source>
        <dbReference type="EMBL" id="OFC71801.1"/>
    </source>
</evidence>
<dbReference type="EMBL" id="MDHN01000010">
    <property type="protein sequence ID" value="OFC71801.1"/>
    <property type="molecule type" value="Genomic_DNA"/>
</dbReference>
<reference evidence="1 2" key="1">
    <citation type="submission" date="2016-08" db="EMBL/GenBank/DDBJ databases">
        <authorList>
            <person name="Seilhamer J.J."/>
        </authorList>
    </citation>
    <scope>NUCLEOTIDE SEQUENCE [LARGE SCALE GENOMIC DNA]</scope>
    <source>
        <strain evidence="1 2">KCTC 42603</strain>
    </source>
</reference>
<dbReference type="AlphaFoldDB" id="A0A1E7ZE78"/>
<evidence type="ECO:0008006" key="3">
    <source>
        <dbReference type="Google" id="ProtNLM"/>
    </source>
</evidence>
<proteinExistence type="predicted"/>
<gene>
    <name evidence="1" type="ORF">BFC18_06505</name>
</gene>
<dbReference type="Proteomes" id="UP000175691">
    <property type="component" value="Unassembled WGS sequence"/>
</dbReference>
<comment type="caution">
    <text evidence="1">The sequence shown here is derived from an EMBL/GenBank/DDBJ whole genome shotgun (WGS) entry which is preliminary data.</text>
</comment>
<sequence length="74" mass="8274">MDIADQAQIVSAQFHDMAMENRRFDLSPAPARKTGPSGEPLCLTCDADITARREAAPFAIRCVDCQQDHDKRNR</sequence>
<keyword evidence="2" id="KW-1185">Reference proteome</keyword>
<accession>A0A1E7ZE78</accession>
<evidence type="ECO:0000313" key="2">
    <source>
        <dbReference type="Proteomes" id="UP000175691"/>
    </source>
</evidence>
<organism evidence="1 2">
    <name type="scientific">Alteromonas confluentis</name>
    <dbReference type="NCBI Taxonomy" id="1656094"/>
    <lineage>
        <taxon>Bacteria</taxon>
        <taxon>Pseudomonadati</taxon>
        <taxon>Pseudomonadota</taxon>
        <taxon>Gammaproteobacteria</taxon>
        <taxon>Alteromonadales</taxon>
        <taxon>Alteromonadaceae</taxon>
        <taxon>Alteromonas/Salinimonas group</taxon>
        <taxon>Alteromonas</taxon>
    </lineage>
</organism>
<dbReference type="OrthoDB" id="962301at2"/>
<protein>
    <recommendedName>
        <fullName evidence="3">DksA C4-type domain-containing protein</fullName>
    </recommendedName>
</protein>
<name>A0A1E7ZE78_9ALTE</name>